<sequence length="373" mass="40301">GSGGSANLPLGSSWDSYLAANGQQSNAASAAAASAAATSNYGVGLPRNGLTKKVWLPPSRDGDRIYRFNNPNMGTFPSAYKWAPHQWRNKIGYVTYVQFMMDFGRDRSPDESNSVNGDPSRGTKVPLSVLSPYCPYHTETTKGGDFSFPPRTQPMHATRRGLIAAIQVIKDQNQFISANVGDRVSIVTFDGLDAFHAPKIVIPLTSDFDAAMLACTTLQATSDIGSTTATEVGLGIARDHIKKASDGGAGREFTKKVVILLTDGVPNAWQADPDDISQYMADNPDADYFDSDYIWLNSTLTHAAKFNLDKGMLFGVGMGLGANYDFLDRFARMSGTDQNGQSPRGSGNPAEYEARLETIFKDILDKPGSRLVK</sequence>
<feature type="non-terminal residue" evidence="2">
    <location>
        <position position="1"/>
    </location>
</feature>
<dbReference type="AlphaFoldDB" id="A0A3B1E6Y4"/>
<proteinExistence type="predicted"/>
<gene>
    <name evidence="2" type="ORF">MNBD_PLANCTO02-1880</name>
</gene>
<feature type="domain" description="VWFA" evidence="1">
    <location>
        <begin position="183"/>
        <end position="363"/>
    </location>
</feature>
<reference evidence="2" key="1">
    <citation type="submission" date="2018-06" db="EMBL/GenBank/DDBJ databases">
        <authorList>
            <person name="Zhirakovskaya E."/>
        </authorList>
    </citation>
    <scope>NUCLEOTIDE SEQUENCE</scope>
</reference>
<accession>A0A3B1E6Y4</accession>
<evidence type="ECO:0000313" key="2">
    <source>
        <dbReference type="EMBL" id="VAX42305.1"/>
    </source>
</evidence>
<name>A0A3B1E6Y4_9ZZZZ</name>
<dbReference type="SUPFAM" id="SSF53300">
    <property type="entry name" value="vWA-like"/>
    <property type="match status" value="1"/>
</dbReference>
<protein>
    <recommendedName>
        <fullName evidence="1">VWFA domain-containing protein</fullName>
    </recommendedName>
</protein>
<dbReference type="InterPro" id="IPR036465">
    <property type="entry name" value="vWFA_dom_sf"/>
</dbReference>
<dbReference type="InterPro" id="IPR002035">
    <property type="entry name" value="VWF_A"/>
</dbReference>
<dbReference type="PROSITE" id="PS50234">
    <property type="entry name" value="VWFA"/>
    <property type="match status" value="1"/>
</dbReference>
<dbReference type="Gene3D" id="3.40.50.410">
    <property type="entry name" value="von Willebrand factor, type A domain"/>
    <property type="match status" value="1"/>
</dbReference>
<dbReference type="CDD" id="cd00198">
    <property type="entry name" value="vWFA"/>
    <property type="match status" value="1"/>
</dbReference>
<evidence type="ECO:0000259" key="1">
    <source>
        <dbReference type="PROSITE" id="PS50234"/>
    </source>
</evidence>
<dbReference type="Pfam" id="PF00092">
    <property type="entry name" value="VWA"/>
    <property type="match status" value="1"/>
</dbReference>
<organism evidence="2">
    <name type="scientific">hydrothermal vent metagenome</name>
    <dbReference type="NCBI Taxonomy" id="652676"/>
    <lineage>
        <taxon>unclassified sequences</taxon>
        <taxon>metagenomes</taxon>
        <taxon>ecological metagenomes</taxon>
    </lineage>
</organism>
<dbReference type="EMBL" id="UOGL01000640">
    <property type="protein sequence ID" value="VAX42305.1"/>
    <property type="molecule type" value="Genomic_DNA"/>
</dbReference>